<protein>
    <submittedName>
        <fullName evidence="4">Transmembrane protein 132D</fullName>
    </submittedName>
</protein>
<proteinExistence type="predicted"/>
<dbReference type="Proteomes" id="UP000010552">
    <property type="component" value="Unassembled WGS sequence"/>
</dbReference>
<accession>L5KTV5</accession>
<dbReference type="EMBL" id="KB030576">
    <property type="protein sequence ID" value="ELK14248.1"/>
    <property type="molecule type" value="Genomic_DNA"/>
</dbReference>
<feature type="domain" description="Transmembrane protein family 132 fourth" evidence="2">
    <location>
        <begin position="47"/>
        <end position="105"/>
    </location>
</feature>
<sequence length="181" mass="19793">MQIDVQIGEPSDPPATQLVTWQVEYPGDVTSDLGISRIYVSQKDLVGVIPLAMETEILNTAVLTGKAVAVPVKVVAVEEDGTVTDLKSVQCASSDEDVIKANVVCLERMLVHFIYCLTSHWTVSFRSPTRSRGWHGLVPRDQCWSGLRTSDSGNGRVLTRVGRPFASSPSPRPPNGRRFCL</sequence>
<dbReference type="Pfam" id="PF23039">
    <property type="entry name" value="TMEM132_3rd"/>
    <property type="match status" value="1"/>
</dbReference>
<organism evidence="4 5">
    <name type="scientific">Pteropus alecto</name>
    <name type="common">Black flying fox</name>
    <dbReference type="NCBI Taxonomy" id="9402"/>
    <lineage>
        <taxon>Eukaryota</taxon>
        <taxon>Metazoa</taxon>
        <taxon>Chordata</taxon>
        <taxon>Craniata</taxon>
        <taxon>Vertebrata</taxon>
        <taxon>Euteleostomi</taxon>
        <taxon>Mammalia</taxon>
        <taxon>Eutheria</taxon>
        <taxon>Laurasiatheria</taxon>
        <taxon>Chiroptera</taxon>
        <taxon>Yinpterochiroptera</taxon>
        <taxon>Pteropodoidea</taxon>
        <taxon>Pteropodidae</taxon>
        <taxon>Pteropodinae</taxon>
        <taxon>Pteropus</taxon>
    </lineage>
</organism>
<dbReference type="STRING" id="9402.L5KTV5"/>
<keyword evidence="5" id="KW-1185">Reference proteome</keyword>
<evidence type="ECO:0000313" key="5">
    <source>
        <dbReference type="Proteomes" id="UP000010552"/>
    </source>
</evidence>
<dbReference type="PANTHER" id="PTHR13388">
    <property type="entry name" value="DETONATOR, ISOFORM E"/>
    <property type="match status" value="1"/>
</dbReference>
<reference evidence="5" key="1">
    <citation type="journal article" date="2013" name="Science">
        <title>Comparative analysis of bat genomes provides insight into the evolution of flight and immunity.</title>
        <authorList>
            <person name="Zhang G."/>
            <person name="Cowled C."/>
            <person name="Shi Z."/>
            <person name="Huang Z."/>
            <person name="Bishop-Lilly K.A."/>
            <person name="Fang X."/>
            <person name="Wynne J.W."/>
            <person name="Xiong Z."/>
            <person name="Baker M.L."/>
            <person name="Zhao W."/>
            <person name="Tachedjian M."/>
            <person name="Zhu Y."/>
            <person name="Zhou P."/>
            <person name="Jiang X."/>
            <person name="Ng J."/>
            <person name="Yang L."/>
            <person name="Wu L."/>
            <person name="Xiao J."/>
            <person name="Feng Y."/>
            <person name="Chen Y."/>
            <person name="Sun X."/>
            <person name="Zhang Y."/>
            <person name="Marsh G.A."/>
            <person name="Crameri G."/>
            <person name="Broder C.C."/>
            <person name="Frey K.G."/>
            <person name="Wang L.F."/>
            <person name="Wang J."/>
        </authorList>
    </citation>
    <scope>NUCLEOTIDE SEQUENCE [LARGE SCALE GENOMIC DNA]</scope>
</reference>
<dbReference type="InParanoid" id="L5KTV5"/>
<keyword evidence="4" id="KW-0812">Transmembrane</keyword>
<name>L5KTV5_PTEAL</name>
<dbReference type="InterPro" id="IPR031437">
    <property type="entry name" value="Ig_TMEM132_4th"/>
</dbReference>
<evidence type="ECO:0000256" key="1">
    <source>
        <dbReference type="SAM" id="MobiDB-lite"/>
    </source>
</evidence>
<dbReference type="InterPro" id="IPR026307">
    <property type="entry name" value="TMEM132"/>
</dbReference>
<feature type="region of interest" description="Disordered" evidence="1">
    <location>
        <begin position="161"/>
        <end position="181"/>
    </location>
</feature>
<dbReference type="PANTHER" id="PTHR13388:SF2">
    <property type="entry name" value="TRANSMEMBRANE PROTEIN 132D"/>
    <property type="match status" value="1"/>
</dbReference>
<evidence type="ECO:0000313" key="4">
    <source>
        <dbReference type="EMBL" id="ELK14248.1"/>
    </source>
</evidence>
<evidence type="ECO:0000259" key="2">
    <source>
        <dbReference type="Pfam" id="PF16070"/>
    </source>
</evidence>
<dbReference type="Pfam" id="PF16070">
    <property type="entry name" value="Ig_TMEM132_4th"/>
    <property type="match status" value="1"/>
</dbReference>
<keyword evidence="4" id="KW-0472">Membrane</keyword>
<gene>
    <name evidence="4" type="ORF">PAL_GLEAN10008730</name>
</gene>
<dbReference type="AlphaFoldDB" id="L5KTV5"/>
<dbReference type="InterPro" id="IPR055421">
    <property type="entry name" value="TMEM132_3rd"/>
</dbReference>
<feature type="domain" description="Transmembrane protein TMEM132 cohesin-like" evidence="3">
    <location>
        <begin position="1"/>
        <end position="45"/>
    </location>
</feature>
<evidence type="ECO:0000259" key="3">
    <source>
        <dbReference type="Pfam" id="PF23039"/>
    </source>
</evidence>